<keyword evidence="1 2" id="KW-0472">Membrane</keyword>
<dbReference type="AlphaFoldDB" id="A0A1I6S296"/>
<keyword evidence="4" id="KW-1185">Reference proteome</keyword>
<feature type="transmembrane region" description="Helical" evidence="2">
    <location>
        <begin position="125"/>
        <end position="149"/>
    </location>
</feature>
<reference evidence="4" key="1">
    <citation type="submission" date="2016-10" db="EMBL/GenBank/DDBJ databases">
        <authorList>
            <person name="Varghese N."/>
            <person name="Submissions S."/>
        </authorList>
    </citation>
    <scope>NUCLEOTIDE SEQUENCE [LARGE SCALE GENOMIC DNA]</scope>
    <source>
        <strain evidence="4">DSM 22427</strain>
    </source>
</reference>
<sequence>MQTEQGSVDLVEGDVVRSFARAALLAALMGAAAFVAIPIAGVPGTLQMLVVFLAGLYLGPVWGPFAIVLYLFAGTLGAPIFAGGNSGLGVVLGQHGGFLLTFPIGAALTGAIVHRGRDLRDPASVFLPIVVLALVVATAVVYLAGFLWFAWVTETALLDAFIVSALPLIPGDLLKIAAAVAIVRSGLIEAT</sequence>
<dbReference type="GO" id="GO:0005886">
    <property type="term" value="C:plasma membrane"/>
    <property type="evidence" value="ECO:0007669"/>
    <property type="project" value="UniProtKB-SubCell"/>
</dbReference>
<keyword evidence="1" id="KW-1003">Cell membrane</keyword>
<comment type="subcellular location">
    <subcellularLocation>
        <location evidence="1">Cell membrane</location>
        <topology evidence="1">Multi-pass membrane protein</topology>
    </subcellularLocation>
</comment>
<evidence type="ECO:0000313" key="4">
    <source>
        <dbReference type="Proteomes" id="UP000199199"/>
    </source>
</evidence>
<feature type="transmembrane region" description="Helical" evidence="2">
    <location>
        <begin position="20"/>
        <end position="42"/>
    </location>
</feature>
<evidence type="ECO:0000256" key="1">
    <source>
        <dbReference type="PIRNR" id="PIRNR016661"/>
    </source>
</evidence>
<evidence type="ECO:0000256" key="2">
    <source>
        <dbReference type="SAM" id="Phobius"/>
    </source>
</evidence>
<dbReference type="Pfam" id="PF02632">
    <property type="entry name" value="BioY"/>
    <property type="match status" value="1"/>
</dbReference>
<dbReference type="Gene3D" id="1.10.1760.20">
    <property type="match status" value="1"/>
</dbReference>
<dbReference type="GO" id="GO:0015225">
    <property type="term" value="F:biotin transmembrane transporter activity"/>
    <property type="evidence" value="ECO:0007669"/>
    <property type="project" value="UniProtKB-UniRule"/>
</dbReference>
<protein>
    <submittedName>
        <fullName evidence="3">Biotin transport system substrate-specific component</fullName>
    </submittedName>
</protein>
<accession>A0A1I6S296</accession>
<feature type="transmembrane region" description="Helical" evidence="2">
    <location>
        <begin position="161"/>
        <end position="183"/>
    </location>
</feature>
<feature type="transmembrane region" description="Helical" evidence="2">
    <location>
        <begin position="92"/>
        <end position="113"/>
    </location>
</feature>
<organism evidence="3 4">
    <name type="scientific">Halostagnicola kamekurae</name>
    <dbReference type="NCBI Taxonomy" id="619731"/>
    <lineage>
        <taxon>Archaea</taxon>
        <taxon>Methanobacteriati</taxon>
        <taxon>Methanobacteriota</taxon>
        <taxon>Stenosarchaea group</taxon>
        <taxon>Halobacteria</taxon>
        <taxon>Halobacteriales</taxon>
        <taxon>Natrialbaceae</taxon>
        <taxon>Halostagnicola</taxon>
    </lineage>
</organism>
<keyword evidence="2" id="KW-1133">Transmembrane helix</keyword>
<proteinExistence type="inferred from homology"/>
<feature type="transmembrane region" description="Helical" evidence="2">
    <location>
        <begin position="49"/>
        <end position="72"/>
    </location>
</feature>
<dbReference type="EMBL" id="FOZS01000002">
    <property type="protein sequence ID" value="SFS71054.1"/>
    <property type="molecule type" value="Genomic_DNA"/>
</dbReference>
<keyword evidence="1" id="KW-0813">Transport</keyword>
<dbReference type="RefSeq" id="WP_092904825.1">
    <property type="nucleotide sequence ID" value="NZ_FOZS01000002.1"/>
</dbReference>
<comment type="similarity">
    <text evidence="1">Belongs to the BioY family.</text>
</comment>
<dbReference type="OrthoDB" id="50443at2157"/>
<dbReference type="PIRSF" id="PIRSF016661">
    <property type="entry name" value="BioY"/>
    <property type="match status" value="1"/>
</dbReference>
<gene>
    <name evidence="3" type="ORF">SAMN04488556_2381</name>
</gene>
<dbReference type="PANTHER" id="PTHR34295:SF1">
    <property type="entry name" value="BIOTIN TRANSPORTER BIOY"/>
    <property type="match status" value="1"/>
</dbReference>
<dbReference type="PANTHER" id="PTHR34295">
    <property type="entry name" value="BIOTIN TRANSPORTER BIOY"/>
    <property type="match status" value="1"/>
</dbReference>
<dbReference type="InterPro" id="IPR003784">
    <property type="entry name" value="BioY"/>
</dbReference>
<keyword evidence="2" id="KW-0812">Transmembrane</keyword>
<evidence type="ECO:0000313" key="3">
    <source>
        <dbReference type="EMBL" id="SFS71054.1"/>
    </source>
</evidence>
<name>A0A1I6S296_9EURY</name>
<dbReference type="Proteomes" id="UP000199199">
    <property type="component" value="Unassembled WGS sequence"/>
</dbReference>